<dbReference type="InterPro" id="IPR052935">
    <property type="entry name" value="Mg2+_PAP"/>
</dbReference>
<proteinExistence type="predicted"/>
<comment type="caution">
    <text evidence="2">The sequence shown here is derived from an EMBL/GenBank/DDBJ whole genome shotgun (WGS) entry which is preliminary data.</text>
</comment>
<gene>
    <name evidence="2" type="ORF">ACFFVB_17725</name>
</gene>
<dbReference type="InterPro" id="IPR019236">
    <property type="entry name" value="APP1_cat"/>
</dbReference>
<name>A0ABV5F671_9FLAO</name>
<keyword evidence="3" id="KW-1185">Reference proteome</keyword>
<evidence type="ECO:0000313" key="3">
    <source>
        <dbReference type="Proteomes" id="UP001589605"/>
    </source>
</evidence>
<dbReference type="PANTHER" id="PTHR28208:SF3">
    <property type="entry name" value="PHOSPHATIDATE PHOSPHATASE APP1"/>
    <property type="match status" value="1"/>
</dbReference>
<evidence type="ECO:0000259" key="1">
    <source>
        <dbReference type="Pfam" id="PF09949"/>
    </source>
</evidence>
<dbReference type="Proteomes" id="UP001589605">
    <property type="component" value="Unassembled WGS sequence"/>
</dbReference>
<protein>
    <submittedName>
        <fullName evidence="2">App1 family protein</fullName>
    </submittedName>
</protein>
<dbReference type="PANTHER" id="PTHR28208">
    <property type="entry name" value="PHOSPHATIDATE PHOSPHATASE APP1"/>
    <property type="match status" value="1"/>
</dbReference>
<evidence type="ECO:0000313" key="2">
    <source>
        <dbReference type="EMBL" id="MFB9054927.1"/>
    </source>
</evidence>
<organism evidence="2 3">
    <name type="scientific">Formosa undariae</name>
    <dbReference type="NCBI Taxonomy" id="1325436"/>
    <lineage>
        <taxon>Bacteria</taxon>
        <taxon>Pseudomonadati</taxon>
        <taxon>Bacteroidota</taxon>
        <taxon>Flavobacteriia</taxon>
        <taxon>Flavobacteriales</taxon>
        <taxon>Flavobacteriaceae</taxon>
        <taxon>Formosa</taxon>
    </lineage>
</organism>
<dbReference type="RefSeq" id="WP_382384562.1">
    <property type="nucleotide sequence ID" value="NZ_JBHMEZ010000032.1"/>
</dbReference>
<sequence>MVYSKKATVWELSVLKLSADKVWYKGVVLKGNQDIQNKKGKAFRNAINVLRSYFTSVFANQEICIHTNSGTILTKTDAFGRFQVISEKAYSLDLKITLSDADQVLKIVQNYPVIFEEEQRTLDIISDIDDTILVSNTANIFQRIKTLLFLVPERRTVIEFTKNIFLAWEDVNPRLFYVSKSESNLFGLLTTFIKHNKLPLGVLTLTPYLSFAQLVKGQKPVDFKLNAIRFLITQSRSKHYILVGDDSQKDMAIYTTLAKAYPELILKIYIRRTGKEINKTQQNMWETLLATGTSASYFLPEHAETILDEIETLKHELI</sequence>
<accession>A0ABV5F671</accession>
<dbReference type="Pfam" id="PF09949">
    <property type="entry name" value="APP1_cat"/>
    <property type="match status" value="1"/>
</dbReference>
<feature type="domain" description="Phosphatidate phosphatase APP1 catalytic" evidence="1">
    <location>
        <begin position="123"/>
        <end position="272"/>
    </location>
</feature>
<reference evidence="2 3" key="1">
    <citation type="submission" date="2024-09" db="EMBL/GenBank/DDBJ databases">
        <authorList>
            <person name="Sun Q."/>
            <person name="Mori K."/>
        </authorList>
    </citation>
    <scope>NUCLEOTIDE SEQUENCE [LARGE SCALE GENOMIC DNA]</scope>
    <source>
        <strain evidence="2 3">CECT 8286</strain>
    </source>
</reference>
<dbReference type="EMBL" id="JBHMEZ010000032">
    <property type="protein sequence ID" value="MFB9054927.1"/>
    <property type="molecule type" value="Genomic_DNA"/>
</dbReference>